<name>A0A6J5Q7U3_9CAUD</name>
<keyword evidence="4" id="KW-0227">DNA damage</keyword>
<reference evidence="11" key="1">
    <citation type="submission" date="2020-05" db="EMBL/GenBank/DDBJ databases">
        <authorList>
            <person name="Chiriac C."/>
            <person name="Salcher M."/>
            <person name="Ghai R."/>
            <person name="Kavagutti S V."/>
        </authorList>
    </citation>
    <scope>NUCLEOTIDE SEQUENCE</scope>
</reference>
<evidence type="ECO:0000256" key="10">
    <source>
        <dbReference type="SAM" id="MobiDB-lite"/>
    </source>
</evidence>
<evidence type="ECO:0000256" key="3">
    <source>
        <dbReference type="ARBA" id="ARBA00022723"/>
    </source>
</evidence>
<sequence length="338" mass="38705">MTDFFDLPEESFSKKPQAGSGKKTDPNVYDPDPNAHNGSYKSVFRFIPYVFDKTRSKYTKYTAKFWNPLTKESLIIDCPSNVEKPSILWTMESVLRSLKKEEPDLVEEINKNFSRWNTSHSAVYIKKDPQRPDLEGTIKIFKFRNQIGMLIDQLVNPEELDGFSTSKKVNPYHLLEGKDLLCVVGKKTKDFRDWSKCKFMDEVTPLVFKIGDTQVQVKNDEKSIKLVTEFMTKNTPKMDEYFHQEWTEETFSKVAQAIVAAVPQKEILEMILEKSKDTKMNDLIRAKMQSGRSNSPKASVNDDLEFTSVPTNAPLEAAAESASTAKPDDEYDSLFSDL</sequence>
<feature type="region of interest" description="Disordered" evidence="10">
    <location>
        <begin position="1"/>
        <end position="34"/>
    </location>
</feature>
<dbReference type="InterPro" id="IPR044947">
    <property type="entry name" value="Phage_T4_Gp32_ssDNA-bd_sf"/>
</dbReference>
<proteinExistence type="predicted"/>
<evidence type="ECO:0000256" key="6">
    <source>
        <dbReference type="ARBA" id="ARBA00023125"/>
    </source>
</evidence>
<evidence type="ECO:0000256" key="9">
    <source>
        <dbReference type="ARBA" id="ARBA00032941"/>
    </source>
</evidence>
<organism evidence="11">
    <name type="scientific">uncultured Caudovirales phage</name>
    <dbReference type="NCBI Taxonomy" id="2100421"/>
    <lineage>
        <taxon>Viruses</taxon>
        <taxon>Duplodnaviria</taxon>
        <taxon>Heunggongvirae</taxon>
        <taxon>Uroviricota</taxon>
        <taxon>Caudoviricetes</taxon>
        <taxon>Peduoviridae</taxon>
        <taxon>Maltschvirus</taxon>
        <taxon>Maltschvirus maltsch</taxon>
    </lineage>
</organism>
<dbReference type="SUPFAM" id="SSF50249">
    <property type="entry name" value="Nucleic acid-binding proteins"/>
    <property type="match status" value="1"/>
</dbReference>
<evidence type="ECO:0000256" key="4">
    <source>
        <dbReference type="ARBA" id="ARBA00022763"/>
    </source>
</evidence>
<keyword evidence="7" id="KW-0234">DNA repair</keyword>
<evidence type="ECO:0000313" key="12">
    <source>
        <dbReference type="EMBL" id="CAB4193888.1"/>
    </source>
</evidence>
<keyword evidence="6" id="KW-0238">DNA-binding</keyword>
<evidence type="ECO:0000256" key="8">
    <source>
        <dbReference type="ARBA" id="ARBA00031936"/>
    </source>
</evidence>
<dbReference type="Gene3D" id="3.90.198.10">
    <property type="entry name" value="Replication Fork Single-Stranded Dna Binding Protein"/>
    <property type="match status" value="1"/>
</dbReference>
<evidence type="ECO:0000256" key="5">
    <source>
        <dbReference type="ARBA" id="ARBA00022833"/>
    </source>
</evidence>
<dbReference type="InterPro" id="IPR012340">
    <property type="entry name" value="NA-bd_OB-fold"/>
</dbReference>
<evidence type="ECO:0000313" key="11">
    <source>
        <dbReference type="EMBL" id="CAB4175644.1"/>
    </source>
</evidence>
<dbReference type="EMBL" id="LR797195">
    <property type="protein sequence ID" value="CAB4193888.1"/>
    <property type="molecule type" value="Genomic_DNA"/>
</dbReference>
<dbReference type="EMBL" id="LR796916">
    <property type="protein sequence ID" value="CAB4175644.1"/>
    <property type="molecule type" value="Genomic_DNA"/>
</dbReference>
<dbReference type="GO" id="GO:0046872">
    <property type="term" value="F:metal ion binding"/>
    <property type="evidence" value="ECO:0007669"/>
    <property type="project" value="UniProtKB-KW"/>
</dbReference>
<gene>
    <name evidence="12" type="ORF">UFOVP1247_259</name>
    <name evidence="11" type="ORF">UFOVP970_299</name>
</gene>
<protein>
    <recommendedName>
        <fullName evidence="1">Single-stranded DNA-binding protein</fullName>
    </recommendedName>
    <alternativeName>
        <fullName evidence="8">Gp32</fullName>
    </alternativeName>
    <alternativeName>
        <fullName evidence="9">Helix-destabilizing protein</fullName>
    </alternativeName>
</protein>
<dbReference type="GO" id="GO:0006281">
    <property type="term" value="P:DNA repair"/>
    <property type="evidence" value="ECO:0007669"/>
    <property type="project" value="UniProtKB-KW"/>
</dbReference>
<keyword evidence="3" id="KW-0479">Metal-binding</keyword>
<evidence type="ECO:0000256" key="2">
    <source>
        <dbReference type="ARBA" id="ARBA00022705"/>
    </source>
</evidence>
<dbReference type="GO" id="GO:0003677">
    <property type="term" value="F:DNA binding"/>
    <property type="evidence" value="ECO:0007669"/>
    <property type="project" value="UniProtKB-KW"/>
</dbReference>
<feature type="region of interest" description="Disordered" evidence="10">
    <location>
        <begin position="286"/>
        <end position="338"/>
    </location>
</feature>
<accession>A0A6J5Q7U3</accession>
<dbReference type="GO" id="GO:0006260">
    <property type="term" value="P:DNA replication"/>
    <property type="evidence" value="ECO:0007669"/>
    <property type="project" value="UniProtKB-KW"/>
</dbReference>
<evidence type="ECO:0000256" key="7">
    <source>
        <dbReference type="ARBA" id="ARBA00023204"/>
    </source>
</evidence>
<keyword evidence="5" id="KW-0862">Zinc</keyword>
<keyword evidence="2" id="KW-0235">DNA replication</keyword>
<evidence type="ECO:0000256" key="1">
    <source>
        <dbReference type="ARBA" id="ARBA00018590"/>
    </source>
</evidence>